<dbReference type="PANTHER" id="PTHR42073:SF1">
    <property type="entry name" value="MEIOTIC EXPRESSION UP-REGULATED PROTEIN 6"/>
    <property type="match status" value="1"/>
</dbReference>
<feature type="compositionally biased region" description="Low complexity" evidence="1">
    <location>
        <begin position="41"/>
        <end position="55"/>
    </location>
</feature>
<name>A0A6G1GHL5_9PEZI</name>
<dbReference type="PANTHER" id="PTHR42073">
    <property type="entry name" value="MEIOTIC EXPRESSION UP-REGULATED PROTEIN 6"/>
    <property type="match status" value="1"/>
</dbReference>
<feature type="compositionally biased region" description="Basic and acidic residues" evidence="1">
    <location>
        <begin position="289"/>
        <end position="309"/>
    </location>
</feature>
<keyword evidence="4" id="KW-1185">Reference proteome</keyword>
<dbReference type="GeneID" id="54414611"/>
<feature type="domain" description="PH" evidence="2">
    <location>
        <begin position="73"/>
        <end position="206"/>
    </location>
</feature>
<dbReference type="InterPro" id="IPR039712">
    <property type="entry name" value="Meu6"/>
</dbReference>
<accession>A0A6G1GHL5</accession>
<feature type="compositionally biased region" description="Low complexity" evidence="1">
    <location>
        <begin position="312"/>
        <end position="332"/>
    </location>
</feature>
<feature type="compositionally biased region" description="Low complexity" evidence="1">
    <location>
        <begin position="461"/>
        <end position="476"/>
    </location>
</feature>
<dbReference type="Pfam" id="PF15406">
    <property type="entry name" value="PH_6"/>
    <property type="match status" value="1"/>
</dbReference>
<evidence type="ECO:0000313" key="5">
    <source>
        <dbReference type="RefSeq" id="XP_033538991.1"/>
    </source>
</evidence>
<feature type="region of interest" description="Disordered" evidence="1">
    <location>
        <begin position="241"/>
        <end position="712"/>
    </location>
</feature>
<dbReference type="RefSeq" id="XP_033538991.1">
    <property type="nucleotide sequence ID" value="XM_033674041.1"/>
</dbReference>
<dbReference type="PROSITE" id="PS50003">
    <property type="entry name" value="PH_DOMAIN"/>
    <property type="match status" value="1"/>
</dbReference>
<feature type="compositionally biased region" description="Basic and acidic residues" evidence="1">
    <location>
        <begin position="245"/>
        <end position="260"/>
    </location>
</feature>
<feature type="compositionally biased region" description="Low complexity" evidence="1">
    <location>
        <begin position="21"/>
        <end position="34"/>
    </location>
</feature>
<feature type="compositionally biased region" description="Basic and acidic residues" evidence="1">
    <location>
        <begin position="592"/>
        <end position="605"/>
    </location>
</feature>
<feature type="compositionally biased region" description="Low complexity" evidence="1">
    <location>
        <begin position="396"/>
        <end position="421"/>
    </location>
</feature>
<feature type="compositionally biased region" description="Basic and acidic residues" evidence="1">
    <location>
        <begin position="333"/>
        <end position="343"/>
    </location>
</feature>
<reference evidence="3 5" key="1">
    <citation type="submission" date="2020-01" db="EMBL/GenBank/DDBJ databases">
        <authorList>
            <consortium name="DOE Joint Genome Institute"/>
            <person name="Haridas S."/>
            <person name="Albert R."/>
            <person name="Binder M."/>
            <person name="Bloem J."/>
            <person name="Labutti K."/>
            <person name="Salamov A."/>
            <person name="Andreopoulos B."/>
            <person name="Baker S.E."/>
            <person name="Barry K."/>
            <person name="Bills G."/>
            <person name="Bluhm B.H."/>
            <person name="Cannon C."/>
            <person name="Castanera R."/>
            <person name="Culley D.E."/>
            <person name="Daum C."/>
            <person name="Ezra D."/>
            <person name="Gonzalez J.B."/>
            <person name="Henrissat B."/>
            <person name="Kuo A."/>
            <person name="Liang C."/>
            <person name="Lipzen A."/>
            <person name="Lutzoni F."/>
            <person name="Magnuson J."/>
            <person name="Mondo S."/>
            <person name="Nolan M."/>
            <person name="Ohm R."/>
            <person name="Pangilinan J."/>
            <person name="Park H.-J."/>
            <person name="Ramirez L."/>
            <person name="Alfaro M."/>
            <person name="Sun H."/>
            <person name="Tritt A."/>
            <person name="Yoshinaga Y."/>
            <person name="Zwiers L.-H."/>
            <person name="Turgeon B.G."/>
            <person name="Goodwin S.B."/>
            <person name="Spatafora J.W."/>
            <person name="Crous P.W."/>
            <person name="Grigoriev I.V."/>
        </authorList>
    </citation>
    <scope>NUCLEOTIDE SEQUENCE</scope>
    <source>
        <strain evidence="3 5">CBS 781.70</strain>
    </source>
</reference>
<evidence type="ECO:0000256" key="1">
    <source>
        <dbReference type="SAM" id="MobiDB-lite"/>
    </source>
</evidence>
<dbReference type="EMBL" id="ML975149">
    <property type="protein sequence ID" value="KAF1817360.1"/>
    <property type="molecule type" value="Genomic_DNA"/>
</dbReference>
<sequence length="712" mass="74398">MSTEATKPTVVADAPAAVVEVTKPEETTTPAAPVVEDKPAETAAEPAAEPAATAVEEAKPVEKKEKPAVKPIEPITEGSLKYKAPGLHISHFVPQKKYFWLGTEEAVSTQSLASYLRGEEPKISQPTAAWASQTGKGLLFFSKTAELKATPAHVFNLAEITDLEKSGIQDLSFKLDGEKKAEKHVLEAINSRERDGWLLALKAASEDAKAKKEEILNSEGYKASIAELGKPNTVAAVAPATAATTKDKAESKPAETKVEAETTTPAPAAEKKSRSISRGKRGSVFGFLSKKEEEAKKAEEKKTETKEEETPATEAAAAVEPAVDAPATTEATEAPKEEAKEEAATPATETSKPAKRASIFGGLQERVQKLRSPSHEKKESEVVPAAKAEETKAEETAAAATEPATETPATETPAVVAPATEEPVKEADKPAAATATAPATDRKPSFISGIFKHKSEKSKSPTTETAPVLPAPAATEETPKPAEEAAPAVPAKDEPTKVEEPVNGTSPTTETAAPVAPTKSEKRRSSFFGSLGGSVKKIGEKKPAEVKPVEAAKPAETETPAATETVEADKPAEAVAETATPVVAATETPAAEETKSAEKKEEKTTKSHVSKGLSGLSRNFSKIIKGGKDKAAKPTSSTEKGEASKLAEEAKPADEKAVATEETAKPAEETKPETTTPEVTKEEKPAAIGDVTAESVTVSDPPPAGKTVQATA</sequence>
<feature type="compositionally biased region" description="Basic and acidic residues" evidence="1">
    <location>
        <begin position="56"/>
        <end position="68"/>
    </location>
</feature>
<feature type="compositionally biased region" description="Basic and acidic residues" evidence="1">
    <location>
        <begin position="639"/>
        <end position="672"/>
    </location>
</feature>
<evidence type="ECO:0000313" key="3">
    <source>
        <dbReference type="EMBL" id="KAF1817360.1"/>
    </source>
</evidence>
<reference evidence="5" key="2">
    <citation type="submission" date="2020-04" db="EMBL/GenBank/DDBJ databases">
        <authorList>
            <consortium name="NCBI Genome Project"/>
        </authorList>
    </citation>
    <scope>NUCLEOTIDE SEQUENCE</scope>
    <source>
        <strain evidence="5">CBS 781.70</strain>
    </source>
</reference>
<feature type="region of interest" description="Disordered" evidence="1">
    <location>
        <begin position="21"/>
        <end position="69"/>
    </location>
</feature>
<gene>
    <name evidence="3 5" type="ORF">P152DRAFT_16569</name>
</gene>
<protein>
    <recommendedName>
        <fullName evidence="2">PH domain-containing protein</fullName>
    </recommendedName>
</protein>
<dbReference type="InterPro" id="IPR039483">
    <property type="entry name" value="Meu6_PH_dom"/>
</dbReference>
<evidence type="ECO:0000259" key="2">
    <source>
        <dbReference type="PROSITE" id="PS50003"/>
    </source>
</evidence>
<dbReference type="AlphaFoldDB" id="A0A6G1GHL5"/>
<organism evidence="3">
    <name type="scientific">Eremomyces bilateralis CBS 781.70</name>
    <dbReference type="NCBI Taxonomy" id="1392243"/>
    <lineage>
        <taxon>Eukaryota</taxon>
        <taxon>Fungi</taxon>
        <taxon>Dikarya</taxon>
        <taxon>Ascomycota</taxon>
        <taxon>Pezizomycotina</taxon>
        <taxon>Dothideomycetes</taxon>
        <taxon>Dothideomycetes incertae sedis</taxon>
        <taxon>Eremomycetales</taxon>
        <taxon>Eremomycetaceae</taxon>
        <taxon>Eremomyces</taxon>
    </lineage>
</organism>
<feature type="compositionally biased region" description="Low complexity" evidence="1">
    <location>
        <begin position="430"/>
        <end position="439"/>
    </location>
</feature>
<feature type="compositionally biased region" description="Basic and acidic residues" evidence="1">
    <location>
        <begin position="537"/>
        <end position="556"/>
    </location>
</feature>
<dbReference type="InterPro" id="IPR001849">
    <property type="entry name" value="PH_domain"/>
</dbReference>
<reference evidence="5" key="3">
    <citation type="submission" date="2025-04" db="UniProtKB">
        <authorList>
            <consortium name="RefSeq"/>
        </authorList>
    </citation>
    <scope>IDENTIFICATION</scope>
    <source>
        <strain evidence="5">CBS 781.70</strain>
    </source>
</reference>
<feature type="compositionally biased region" description="Low complexity" evidence="1">
    <location>
        <begin position="505"/>
        <end position="518"/>
    </location>
</feature>
<feature type="compositionally biased region" description="Low complexity" evidence="1">
    <location>
        <begin position="573"/>
        <end position="591"/>
    </location>
</feature>
<feature type="compositionally biased region" description="Basic and acidic residues" evidence="1">
    <location>
        <begin position="491"/>
        <end position="500"/>
    </location>
</feature>
<proteinExistence type="predicted"/>
<dbReference type="Proteomes" id="UP000504638">
    <property type="component" value="Unplaced"/>
</dbReference>
<dbReference type="OrthoDB" id="5593352at2759"/>
<evidence type="ECO:0000313" key="4">
    <source>
        <dbReference type="Proteomes" id="UP000504638"/>
    </source>
</evidence>
<feature type="compositionally biased region" description="Basic and acidic residues" evidence="1">
    <location>
        <begin position="373"/>
        <end position="395"/>
    </location>
</feature>